<dbReference type="AlphaFoldDB" id="A0A286EQ02"/>
<protein>
    <submittedName>
        <fullName evidence="3">Uncharacterized protein</fullName>
    </submittedName>
</protein>
<dbReference type="InterPro" id="IPR011250">
    <property type="entry name" value="OMP/PagP_B-barrel"/>
</dbReference>
<feature type="chain" id="PRO_5012877278" evidence="2">
    <location>
        <begin position="24"/>
        <end position="241"/>
    </location>
</feature>
<evidence type="ECO:0000313" key="3">
    <source>
        <dbReference type="EMBL" id="SOD72889.1"/>
    </source>
</evidence>
<reference evidence="3 4" key="1">
    <citation type="submission" date="2017-09" db="EMBL/GenBank/DDBJ databases">
        <authorList>
            <person name="Ehlers B."/>
            <person name="Leendertz F.H."/>
        </authorList>
    </citation>
    <scope>NUCLEOTIDE SEQUENCE [LARGE SCALE GENOMIC DNA]</scope>
    <source>
        <strain evidence="3 4">DSM 16848</strain>
    </source>
</reference>
<proteinExistence type="predicted"/>
<evidence type="ECO:0000313" key="4">
    <source>
        <dbReference type="Proteomes" id="UP000219669"/>
    </source>
</evidence>
<organism evidence="3 4">
    <name type="scientific">Alysiella filiformis DSM 16848</name>
    <dbReference type="NCBI Taxonomy" id="1120981"/>
    <lineage>
        <taxon>Bacteria</taxon>
        <taxon>Pseudomonadati</taxon>
        <taxon>Pseudomonadota</taxon>
        <taxon>Betaproteobacteria</taxon>
        <taxon>Neisseriales</taxon>
        <taxon>Neisseriaceae</taxon>
        <taxon>Alysiella</taxon>
    </lineage>
</organism>
<feature type="signal peptide" evidence="2">
    <location>
        <begin position="1"/>
        <end position="23"/>
    </location>
</feature>
<dbReference type="GO" id="GO:0009279">
    <property type="term" value="C:cell outer membrane"/>
    <property type="evidence" value="ECO:0007669"/>
    <property type="project" value="UniProtKB-SubCell"/>
</dbReference>
<keyword evidence="4" id="KW-1185">Reference proteome</keyword>
<accession>A0A286EQ02</accession>
<sequence length="241" mass="26376">MKSKFSYVFTALAATFVFQAAQAEDLEVYGKAGIPGVGVGVGYGVSDNVTVRGDLTTLGNIKRDFHYRAFDFDAKLKTNKLNVHADYFPMEDNAFRLTTGLGFGKTSLEATGKSDSSSKQTFKLGGKTYEVNLTGNDTLDVEVKYPAVSPYFGIGWGHDVKRKKAGEWGFSADLGFYAGKPKTTVSINSDLRQKLVDSQGGTEAAVKELDSRLAQETEKVKDKVEKYKVIPVVNFGVTYHF</sequence>
<dbReference type="Gene3D" id="2.40.160.170">
    <property type="match status" value="1"/>
</dbReference>
<dbReference type="SUPFAM" id="SSF56925">
    <property type="entry name" value="OMPA-like"/>
    <property type="match status" value="1"/>
</dbReference>
<dbReference type="RefSeq" id="WP_097115188.1">
    <property type="nucleotide sequence ID" value="NZ_CP083931.1"/>
</dbReference>
<keyword evidence="2" id="KW-0732">Signal</keyword>
<gene>
    <name evidence="3" type="ORF">SAMN02746062_02245</name>
</gene>
<evidence type="ECO:0000256" key="2">
    <source>
        <dbReference type="SAM" id="SignalP"/>
    </source>
</evidence>
<dbReference type="EMBL" id="OCNF01000032">
    <property type="protein sequence ID" value="SOD72889.1"/>
    <property type="molecule type" value="Genomic_DNA"/>
</dbReference>
<name>A0A286EQ02_9NEIS</name>
<dbReference type="OrthoDB" id="517121at2"/>
<comment type="subcellular location">
    <subcellularLocation>
        <location evidence="1">Cell outer membrane</location>
    </subcellularLocation>
</comment>
<evidence type="ECO:0000256" key="1">
    <source>
        <dbReference type="ARBA" id="ARBA00004442"/>
    </source>
</evidence>
<dbReference type="Proteomes" id="UP000219669">
    <property type="component" value="Unassembled WGS sequence"/>
</dbReference>